<keyword evidence="4" id="KW-1185">Reference proteome</keyword>
<dbReference type="InterPro" id="IPR052171">
    <property type="entry name" value="NHEJ_LigD"/>
</dbReference>
<organism evidence="3 4">
    <name type="scientific">Streptomyces inhibens</name>
    <dbReference type="NCBI Taxonomy" id="2293571"/>
    <lineage>
        <taxon>Bacteria</taxon>
        <taxon>Bacillati</taxon>
        <taxon>Actinomycetota</taxon>
        <taxon>Actinomycetes</taxon>
        <taxon>Kitasatosporales</taxon>
        <taxon>Streptomycetaceae</taxon>
        <taxon>Streptomyces</taxon>
    </lineage>
</organism>
<evidence type="ECO:0000256" key="1">
    <source>
        <dbReference type="SAM" id="MobiDB-lite"/>
    </source>
</evidence>
<dbReference type="EMBL" id="QUAC01000444">
    <property type="protein sequence ID" value="REK85320.1"/>
    <property type="molecule type" value="Genomic_DNA"/>
</dbReference>
<name>A0A371PS55_STRIH</name>
<evidence type="ECO:0000313" key="4">
    <source>
        <dbReference type="Proteomes" id="UP000262477"/>
    </source>
</evidence>
<dbReference type="NCBIfam" id="TIGR02778">
    <property type="entry name" value="ligD_pol"/>
    <property type="match status" value="1"/>
</dbReference>
<protein>
    <submittedName>
        <fullName evidence="3">ATP-dependent DNA ligase</fullName>
    </submittedName>
</protein>
<dbReference type="InterPro" id="IPR033649">
    <property type="entry name" value="MtLigD_Pol-like"/>
</dbReference>
<dbReference type="GO" id="GO:0016874">
    <property type="term" value="F:ligase activity"/>
    <property type="evidence" value="ECO:0007669"/>
    <property type="project" value="UniProtKB-KW"/>
</dbReference>
<dbReference type="PANTHER" id="PTHR42705:SF2">
    <property type="entry name" value="BIFUNCTIONAL NON-HOMOLOGOUS END JOINING PROTEIN LIGD"/>
    <property type="match status" value="1"/>
</dbReference>
<dbReference type="PANTHER" id="PTHR42705">
    <property type="entry name" value="BIFUNCTIONAL NON-HOMOLOGOUS END JOINING PROTEIN LIGD"/>
    <property type="match status" value="1"/>
</dbReference>
<evidence type="ECO:0000259" key="2">
    <source>
        <dbReference type="Pfam" id="PF21686"/>
    </source>
</evidence>
<gene>
    <name evidence="3" type="ORF">DY245_38485</name>
</gene>
<comment type="caution">
    <text evidence="3">The sequence shown here is derived from an EMBL/GenBank/DDBJ whole genome shotgun (WGS) entry which is preliminary data.</text>
</comment>
<dbReference type="Proteomes" id="UP000262477">
    <property type="component" value="Unassembled WGS sequence"/>
</dbReference>
<dbReference type="CDD" id="cd04863">
    <property type="entry name" value="MtLigD_Pol_like"/>
    <property type="match status" value="1"/>
</dbReference>
<proteinExistence type="predicted"/>
<feature type="domain" description="DNA ligase D polymerase" evidence="2">
    <location>
        <begin position="28"/>
        <end position="280"/>
    </location>
</feature>
<evidence type="ECO:0000313" key="3">
    <source>
        <dbReference type="EMBL" id="REK85320.1"/>
    </source>
</evidence>
<dbReference type="RefSeq" id="WP_128511732.1">
    <property type="nucleotide sequence ID" value="NZ_QUAC01000444.1"/>
</dbReference>
<feature type="compositionally biased region" description="Low complexity" evidence="1">
    <location>
        <begin position="292"/>
        <end position="315"/>
    </location>
</feature>
<accession>A0A371PS55</accession>
<sequence length="315" mass="33733">MSPITVVEGRRLSLTNLDKVLYPETGTTKGEVLHYWTTTAGALLAHLHDRPLSFLRYPDGPDGQLFFTKNVPPGTPSWVKTCEVPHSTSGPTRQVLLQDLPSLVWAANLVVELHTPQWTRHAPGIADRLVLDLDPGAPATIVECCAAAQWLHDRLAADGLDVYAKTSGSKGLHLIVPIEPTPSERTTAYAKTLAVEAAAALPDLVVHKMTKALRPGKVFIDFSQNAAAKTTAVAYTLRARATPTVSTPVTWDEIADCTDPEQLTFLFSDIAPRCARHGDLLAPLLDPDRARPLPGAASSGAPAAPDRPSSARGST</sequence>
<dbReference type="AlphaFoldDB" id="A0A371PS55"/>
<reference evidence="3 4" key="1">
    <citation type="submission" date="2018-08" db="EMBL/GenBank/DDBJ databases">
        <title>Streptomyces NEAU-D10 sp. nov., a novel Actinomycete isolated from soil.</title>
        <authorList>
            <person name="Jin L."/>
        </authorList>
    </citation>
    <scope>NUCLEOTIDE SEQUENCE [LARGE SCALE GENOMIC DNA]</scope>
    <source>
        <strain evidence="3 4">NEAU-D10</strain>
    </source>
</reference>
<dbReference type="InterPro" id="IPR014145">
    <property type="entry name" value="LigD_pol_dom"/>
</dbReference>
<dbReference type="OrthoDB" id="9802472at2"/>
<feature type="region of interest" description="Disordered" evidence="1">
    <location>
        <begin position="286"/>
        <end position="315"/>
    </location>
</feature>
<dbReference type="Pfam" id="PF21686">
    <property type="entry name" value="LigD_Prim-Pol"/>
    <property type="match status" value="1"/>
</dbReference>
<keyword evidence="3" id="KW-0436">Ligase</keyword>
<dbReference type="Gene3D" id="3.90.920.10">
    <property type="entry name" value="DNA primase, PRIM domain"/>
    <property type="match status" value="1"/>
</dbReference>